<keyword evidence="3 12" id="KW-1134">Transmembrane beta strand</keyword>
<feature type="chain" id="PRO_5031027920" evidence="15">
    <location>
        <begin position="22"/>
        <end position="844"/>
    </location>
</feature>
<dbReference type="SUPFAM" id="SSF56935">
    <property type="entry name" value="Porins"/>
    <property type="match status" value="1"/>
</dbReference>
<keyword evidence="18" id="KW-0675">Receptor</keyword>
<dbReference type="InterPro" id="IPR000531">
    <property type="entry name" value="Beta-barrel_TonB"/>
</dbReference>
<dbReference type="PANTHER" id="PTHR32552">
    <property type="entry name" value="FERRICHROME IRON RECEPTOR-RELATED"/>
    <property type="match status" value="1"/>
</dbReference>
<evidence type="ECO:0000256" key="9">
    <source>
        <dbReference type="ARBA" id="ARBA00023077"/>
    </source>
</evidence>
<reference evidence="18 19" key="1">
    <citation type="submission" date="2020-08" db="EMBL/GenBank/DDBJ databases">
        <title>Genomic Encyclopedia of Type Strains, Phase IV (KMG-IV): sequencing the most valuable type-strain genomes for metagenomic binning, comparative biology and taxonomic classification.</title>
        <authorList>
            <person name="Goeker M."/>
        </authorList>
    </citation>
    <scope>NUCLEOTIDE SEQUENCE [LARGE SCALE GENOMIC DNA]</scope>
    <source>
        <strain evidence="18 19">DSM 17507</strain>
    </source>
</reference>
<dbReference type="EMBL" id="JACHOA010000004">
    <property type="protein sequence ID" value="MBB4614203.1"/>
    <property type="molecule type" value="Genomic_DNA"/>
</dbReference>
<comment type="caution">
    <text evidence="18">The sequence shown here is derived from an EMBL/GenBank/DDBJ whole genome shotgun (WGS) entry which is preliminary data.</text>
</comment>
<keyword evidence="2 12" id="KW-0813">Transport</keyword>
<feature type="signal peptide" evidence="15">
    <location>
        <begin position="1"/>
        <end position="21"/>
    </location>
</feature>
<evidence type="ECO:0000313" key="18">
    <source>
        <dbReference type="EMBL" id="MBB4614203.1"/>
    </source>
</evidence>
<keyword evidence="8" id="KW-0406">Ion transport</keyword>
<evidence type="ECO:0000256" key="13">
    <source>
        <dbReference type="PROSITE-ProRule" id="PRU10144"/>
    </source>
</evidence>
<keyword evidence="10 12" id="KW-0472">Membrane</keyword>
<keyword evidence="6 15" id="KW-0732">Signal</keyword>
<dbReference type="InterPro" id="IPR036942">
    <property type="entry name" value="Beta-barrel_TonB_sf"/>
</dbReference>
<organism evidence="18 19">
    <name type="scientific">Novosphingobium taihuense</name>
    <dbReference type="NCBI Taxonomy" id="260085"/>
    <lineage>
        <taxon>Bacteria</taxon>
        <taxon>Pseudomonadati</taxon>
        <taxon>Pseudomonadota</taxon>
        <taxon>Alphaproteobacteria</taxon>
        <taxon>Sphingomonadales</taxon>
        <taxon>Sphingomonadaceae</taxon>
        <taxon>Novosphingobium</taxon>
    </lineage>
</organism>
<evidence type="ECO:0000256" key="1">
    <source>
        <dbReference type="ARBA" id="ARBA00004571"/>
    </source>
</evidence>
<evidence type="ECO:0000256" key="2">
    <source>
        <dbReference type="ARBA" id="ARBA00022448"/>
    </source>
</evidence>
<dbReference type="PROSITE" id="PS01156">
    <property type="entry name" value="TONB_DEPENDENT_REC_2"/>
    <property type="match status" value="1"/>
</dbReference>
<dbReference type="InterPro" id="IPR012910">
    <property type="entry name" value="Plug_dom"/>
</dbReference>
<dbReference type="InterPro" id="IPR037066">
    <property type="entry name" value="Plug_dom_sf"/>
</dbReference>
<dbReference type="AlphaFoldDB" id="A0A7W7ABY4"/>
<evidence type="ECO:0000256" key="10">
    <source>
        <dbReference type="ARBA" id="ARBA00023136"/>
    </source>
</evidence>
<keyword evidence="19" id="KW-1185">Reference proteome</keyword>
<keyword evidence="9 14" id="KW-0798">TonB box</keyword>
<evidence type="ECO:0000256" key="3">
    <source>
        <dbReference type="ARBA" id="ARBA00022452"/>
    </source>
</evidence>
<comment type="similarity">
    <text evidence="12 14">Belongs to the TonB-dependent receptor family.</text>
</comment>
<evidence type="ECO:0000256" key="7">
    <source>
        <dbReference type="ARBA" id="ARBA00023004"/>
    </source>
</evidence>
<dbReference type="PROSITE" id="PS52016">
    <property type="entry name" value="TONB_DEPENDENT_REC_3"/>
    <property type="match status" value="1"/>
</dbReference>
<dbReference type="GO" id="GO:0006826">
    <property type="term" value="P:iron ion transport"/>
    <property type="evidence" value="ECO:0007669"/>
    <property type="project" value="UniProtKB-KW"/>
</dbReference>
<keyword evidence="7" id="KW-0408">Iron</keyword>
<dbReference type="OrthoDB" id="7455914at2"/>
<dbReference type="Proteomes" id="UP000538566">
    <property type="component" value="Unassembled WGS sequence"/>
</dbReference>
<evidence type="ECO:0000256" key="12">
    <source>
        <dbReference type="PROSITE-ProRule" id="PRU01360"/>
    </source>
</evidence>
<feature type="domain" description="TonB-dependent receptor-like beta-barrel" evidence="16">
    <location>
        <begin position="349"/>
        <end position="800"/>
    </location>
</feature>
<comment type="subcellular location">
    <subcellularLocation>
        <location evidence="1 12">Cell outer membrane</location>
        <topology evidence="1 12">Multi-pass membrane protein</topology>
    </subcellularLocation>
</comment>
<evidence type="ECO:0000256" key="11">
    <source>
        <dbReference type="ARBA" id="ARBA00023237"/>
    </source>
</evidence>
<keyword evidence="4" id="KW-0410">Iron transport</keyword>
<dbReference type="InterPro" id="IPR039426">
    <property type="entry name" value="TonB-dep_rcpt-like"/>
</dbReference>
<dbReference type="InterPro" id="IPR010917">
    <property type="entry name" value="TonB_rcpt_CS"/>
</dbReference>
<keyword evidence="5 12" id="KW-0812">Transmembrane</keyword>
<dbReference type="Gene3D" id="2.40.170.20">
    <property type="entry name" value="TonB-dependent receptor, beta-barrel domain"/>
    <property type="match status" value="1"/>
</dbReference>
<keyword evidence="11 12" id="KW-0998">Cell outer membrane</keyword>
<gene>
    <name evidence="18" type="ORF">GGR37_002489</name>
</gene>
<dbReference type="Pfam" id="PF00593">
    <property type="entry name" value="TonB_dep_Rec_b-barrel"/>
    <property type="match status" value="1"/>
</dbReference>
<evidence type="ECO:0000259" key="16">
    <source>
        <dbReference type="Pfam" id="PF00593"/>
    </source>
</evidence>
<evidence type="ECO:0000256" key="14">
    <source>
        <dbReference type="RuleBase" id="RU003357"/>
    </source>
</evidence>
<evidence type="ECO:0000256" key="4">
    <source>
        <dbReference type="ARBA" id="ARBA00022496"/>
    </source>
</evidence>
<dbReference type="PANTHER" id="PTHR32552:SF81">
    <property type="entry name" value="TONB-DEPENDENT OUTER MEMBRANE RECEPTOR"/>
    <property type="match status" value="1"/>
</dbReference>
<name>A0A7W7ABY4_9SPHN</name>
<dbReference type="Pfam" id="PF07715">
    <property type="entry name" value="Plug"/>
    <property type="match status" value="1"/>
</dbReference>
<protein>
    <submittedName>
        <fullName evidence="18">Iron complex outermembrane receptor protein</fullName>
    </submittedName>
</protein>
<evidence type="ECO:0000256" key="5">
    <source>
        <dbReference type="ARBA" id="ARBA00022692"/>
    </source>
</evidence>
<dbReference type="RefSeq" id="WP_158637684.1">
    <property type="nucleotide sequence ID" value="NZ_JACHOA010000004.1"/>
</dbReference>
<feature type="domain" description="TonB-dependent receptor plug" evidence="17">
    <location>
        <begin position="51"/>
        <end position="162"/>
    </location>
</feature>
<dbReference type="Gene3D" id="2.170.130.10">
    <property type="entry name" value="TonB-dependent receptor, plug domain"/>
    <property type="match status" value="1"/>
</dbReference>
<evidence type="ECO:0000313" key="19">
    <source>
        <dbReference type="Proteomes" id="UP000538566"/>
    </source>
</evidence>
<dbReference type="GO" id="GO:0009279">
    <property type="term" value="C:cell outer membrane"/>
    <property type="evidence" value="ECO:0007669"/>
    <property type="project" value="UniProtKB-SubCell"/>
</dbReference>
<accession>A0A7W7ABY4</accession>
<evidence type="ECO:0000256" key="6">
    <source>
        <dbReference type="ARBA" id="ARBA00022729"/>
    </source>
</evidence>
<evidence type="ECO:0000259" key="17">
    <source>
        <dbReference type="Pfam" id="PF07715"/>
    </source>
</evidence>
<proteinExistence type="inferred from homology"/>
<evidence type="ECO:0000256" key="15">
    <source>
        <dbReference type="SAM" id="SignalP"/>
    </source>
</evidence>
<evidence type="ECO:0000256" key="8">
    <source>
        <dbReference type="ARBA" id="ARBA00023065"/>
    </source>
</evidence>
<sequence length="844" mass="90704">MRTWQTAFLLSTVAIPGVALAQASTDQPQAEGESVGLAEIIVTAQRRSESLQKVPLAVSAFDAKALETKGLTNLNNLSASVSPGVVVAQFAGTPSTLAFNIRGAYSSDPGIGLAEQGVAVYADGVPLGRASGTGIELGDIERIEILRGPQGTLFGRNAEGGAVQFVTRRPTGEAGGKIEAGIGNFNSKRVMAQIELPKFANISIKLGGLINKRDGFTNNIAARPGIDFLSPNAALPKAVLNPSKGSNLQNLGLQDQRGFRIGVQWEPSPDFNAYYTYDYSDLDYTILYSARTGGRVPSSYAWCRDPRYAATCASGASIAANVFYGSQGPEGDIVPKYTSVPLFTPLNNSKVRGHGLTLDWHPSDSLQIKSITGRRSLKENNGSNLGLSQVFVQTVPTSAFGSPTAPAGSLIAFTGTYAAATIDQNQFSQELQVIGDLGDLKFTTGLFYYHERVFDTRGSAFSVAYQLNETATDARPIAINPFDLSGVSAVDGLPNSYQLYKGVANSYAAYAQATYTPSSVLDGRLSLTAGLRYTRDKKEFTRLRAAAGSGGSNTSKFDQDRFDPAFTLAFQATPDINLYARYARAYRAGGTGIRNKLALSTYKPEVNTTWEAGLKSQLLDNRVRFNLAAYHSTIKDTQVSFQNSALDPSSTDTINIKNGNVKIRGIEVELNVAATRELAFNVGYSFMSPKLSGFVAGPVNLGNGQFGNFSAPFVFAPYVPRHQLAIAGDYQREIGDDGVKVFAHAEYNYMSPQHNEPASKLSQFVREPLRSLSQANARVGLRDIPIGSTTMDFTVWGNNLFDKRDISYGYMIGATDFTIQPGQEGGAAYGTNPRTYGVQAKIQF</sequence>
<feature type="short sequence motif" description="TonB C-terminal box" evidence="13">
    <location>
        <begin position="827"/>
        <end position="844"/>
    </location>
</feature>